<dbReference type="EMBL" id="JAGEOJ010000020">
    <property type="protein sequence ID" value="MBO2453317.1"/>
    <property type="molecule type" value="Genomic_DNA"/>
</dbReference>
<evidence type="ECO:0008006" key="3">
    <source>
        <dbReference type="Google" id="ProtNLM"/>
    </source>
</evidence>
<name>A0A939PJA1_9ACTN</name>
<evidence type="ECO:0000313" key="1">
    <source>
        <dbReference type="EMBL" id="MBO2453317.1"/>
    </source>
</evidence>
<comment type="caution">
    <text evidence="1">The sequence shown here is derived from an EMBL/GenBank/DDBJ whole genome shotgun (WGS) entry which is preliminary data.</text>
</comment>
<gene>
    <name evidence="1" type="ORF">J4573_39910</name>
</gene>
<accession>A0A939PJA1</accession>
<dbReference type="AlphaFoldDB" id="A0A939PJA1"/>
<organism evidence="1 2">
    <name type="scientific">Actinomadura barringtoniae</name>
    <dbReference type="NCBI Taxonomy" id="1427535"/>
    <lineage>
        <taxon>Bacteria</taxon>
        <taxon>Bacillati</taxon>
        <taxon>Actinomycetota</taxon>
        <taxon>Actinomycetes</taxon>
        <taxon>Streptosporangiales</taxon>
        <taxon>Thermomonosporaceae</taxon>
        <taxon>Actinomadura</taxon>
    </lineage>
</organism>
<sequence>MRSFAVPSGVIAPAVLITPGVLVATGLATAPDTLVAPAAAVAAPAFAPVAARASAPAAAVAAAGPKFDEELAITGRANHRRPVPGETQTVRWVLHNLGSHTIERARLDTAVPRGWVLKDANGCEAEGRVLHCSRGPLRSGARATIRVRMNVPRHPRLGRVWVWASTRFQAGGPDRRGPDAALRLVVVRHR</sequence>
<reference evidence="1" key="1">
    <citation type="submission" date="2021-03" db="EMBL/GenBank/DDBJ databases">
        <authorList>
            <person name="Kanchanasin P."/>
            <person name="Saeng-In P."/>
            <person name="Phongsopitanun W."/>
            <person name="Yuki M."/>
            <person name="Kudo T."/>
            <person name="Ohkuma M."/>
            <person name="Tanasupawat S."/>
        </authorList>
    </citation>
    <scope>NUCLEOTIDE SEQUENCE</scope>
    <source>
        <strain evidence="1">GKU 128</strain>
    </source>
</reference>
<evidence type="ECO:0000313" key="2">
    <source>
        <dbReference type="Proteomes" id="UP000669179"/>
    </source>
</evidence>
<dbReference type="RefSeq" id="WP_208261344.1">
    <property type="nucleotide sequence ID" value="NZ_JAGEOJ010000020.1"/>
</dbReference>
<proteinExistence type="predicted"/>
<protein>
    <recommendedName>
        <fullName evidence="3">DUF11 domain-containing protein</fullName>
    </recommendedName>
</protein>
<keyword evidence="2" id="KW-1185">Reference proteome</keyword>
<dbReference type="Proteomes" id="UP000669179">
    <property type="component" value="Unassembled WGS sequence"/>
</dbReference>